<sequence length="79" mass="8980">MSSGFFGWFALFLKFHFNYGCVLCEVGAFVEMHCSDEGRKAHVFRTSSFLFENQLQDLIARSGFVVVETTSPFRLPSAM</sequence>
<comment type="caution">
    <text evidence="2">The sequence shown here is derived from an EMBL/GenBank/DDBJ whole genome shotgun (WGS) entry which is preliminary data.</text>
</comment>
<evidence type="ECO:0008006" key="4">
    <source>
        <dbReference type="Google" id="ProtNLM"/>
    </source>
</evidence>
<feature type="signal peptide" evidence="1">
    <location>
        <begin position="1"/>
        <end position="20"/>
    </location>
</feature>
<keyword evidence="3" id="KW-1185">Reference proteome</keyword>
<gene>
    <name evidence="2" type="ORF">KC19_10G160500</name>
</gene>
<feature type="chain" id="PRO_5035872839" description="Secreted protein" evidence="1">
    <location>
        <begin position="21"/>
        <end position="79"/>
    </location>
</feature>
<evidence type="ECO:0000313" key="3">
    <source>
        <dbReference type="Proteomes" id="UP000822688"/>
    </source>
</evidence>
<organism evidence="2 3">
    <name type="scientific">Ceratodon purpureus</name>
    <name type="common">Fire moss</name>
    <name type="synonym">Dicranum purpureum</name>
    <dbReference type="NCBI Taxonomy" id="3225"/>
    <lineage>
        <taxon>Eukaryota</taxon>
        <taxon>Viridiplantae</taxon>
        <taxon>Streptophyta</taxon>
        <taxon>Embryophyta</taxon>
        <taxon>Bryophyta</taxon>
        <taxon>Bryophytina</taxon>
        <taxon>Bryopsida</taxon>
        <taxon>Dicranidae</taxon>
        <taxon>Pseudoditrichales</taxon>
        <taxon>Ditrichaceae</taxon>
        <taxon>Ceratodon</taxon>
    </lineage>
</organism>
<dbReference type="EMBL" id="CM026431">
    <property type="protein sequence ID" value="KAG0560186.1"/>
    <property type="molecule type" value="Genomic_DNA"/>
</dbReference>
<name>A0A8T0GKV9_CERPU</name>
<keyword evidence="1" id="KW-0732">Signal</keyword>
<proteinExistence type="predicted"/>
<evidence type="ECO:0000313" key="2">
    <source>
        <dbReference type="EMBL" id="KAG0560186.1"/>
    </source>
</evidence>
<evidence type="ECO:0000256" key="1">
    <source>
        <dbReference type="SAM" id="SignalP"/>
    </source>
</evidence>
<protein>
    <recommendedName>
        <fullName evidence="4">Secreted protein</fullName>
    </recommendedName>
</protein>
<reference evidence="2" key="1">
    <citation type="submission" date="2020-06" db="EMBL/GenBank/DDBJ databases">
        <title>WGS assembly of Ceratodon purpureus strain R40.</title>
        <authorList>
            <person name="Carey S.B."/>
            <person name="Jenkins J."/>
            <person name="Shu S."/>
            <person name="Lovell J.T."/>
            <person name="Sreedasyam A."/>
            <person name="Maumus F."/>
            <person name="Tiley G.P."/>
            <person name="Fernandez-Pozo N."/>
            <person name="Barry K."/>
            <person name="Chen C."/>
            <person name="Wang M."/>
            <person name="Lipzen A."/>
            <person name="Daum C."/>
            <person name="Saski C.A."/>
            <person name="Payton A.C."/>
            <person name="Mcbreen J.C."/>
            <person name="Conrad R.E."/>
            <person name="Kollar L.M."/>
            <person name="Olsson S."/>
            <person name="Huttunen S."/>
            <person name="Landis J.B."/>
            <person name="Wickett N.J."/>
            <person name="Johnson M.G."/>
            <person name="Rensing S.A."/>
            <person name="Grimwood J."/>
            <person name="Schmutz J."/>
            <person name="Mcdaniel S.F."/>
        </authorList>
    </citation>
    <scope>NUCLEOTIDE SEQUENCE</scope>
    <source>
        <strain evidence="2">R40</strain>
    </source>
</reference>
<dbReference type="Proteomes" id="UP000822688">
    <property type="component" value="Chromosome 10"/>
</dbReference>
<dbReference type="AlphaFoldDB" id="A0A8T0GKV9"/>
<accession>A0A8T0GKV9</accession>